<dbReference type="Pfam" id="PF07729">
    <property type="entry name" value="FCD"/>
    <property type="match status" value="1"/>
</dbReference>
<comment type="caution">
    <text evidence="5">The sequence shown here is derived from an EMBL/GenBank/DDBJ whole genome shotgun (WGS) entry which is preliminary data.</text>
</comment>
<dbReference type="RefSeq" id="WP_055772715.1">
    <property type="nucleotide sequence ID" value="NZ_JAFKME010000013.1"/>
</dbReference>
<evidence type="ECO:0000256" key="3">
    <source>
        <dbReference type="ARBA" id="ARBA00023163"/>
    </source>
</evidence>
<evidence type="ECO:0000256" key="1">
    <source>
        <dbReference type="ARBA" id="ARBA00023015"/>
    </source>
</evidence>
<dbReference type="Proteomes" id="UP000050902">
    <property type="component" value="Unassembled WGS sequence"/>
</dbReference>
<dbReference type="PANTHER" id="PTHR43537:SF20">
    <property type="entry name" value="HTH-TYPE TRANSCRIPTIONAL REPRESSOR GLAR"/>
    <property type="match status" value="1"/>
</dbReference>
<accession>A0ABR5NKV7</accession>
<dbReference type="SMART" id="SM00345">
    <property type="entry name" value="HTH_GNTR"/>
    <property type="match status" value="1"/>
</dbReference>
<dbReference type="SUPFAM" id="SSF48008">
    <property type="entry name" value="GntR ligand-binding domain-like"/>
    <property type="match status" value="1"/>
</dbReference>
<gene>
    <name evidence="5" type="ORF">ABB22_06540</name>
</gene>
<keyword evidence="6" id="KW-1185">Reference proteome</keyword>
<dbReference type="Gene3D" id="1.20.120.530">
    <property type="entry name" value="GntR ligand-binding domain-like"/>
    <property type="match status" value="1"/>
</dbReference>
<protein>
    <recommendedName>
        <fullName evidence="4">HTH gntR-type domain-containing protein</fullName>
    </recommendedName>
</protein>
<evidence type="ECO:0000313" key="6">
    <source>
        <dbReference type="Proteomes" id="UP000050902"/>
    </source>
</evidence>
<keyword evidence="1" id="KW-0805">Transcription regulation</keyword>
<dbReference type="SUPFAM" id="SSF46785">
    <property type="entry name" value="Winged helix' DNA-binding domain"/>
    <property type="match status" value="1"/>
</dbReference>
<keyword evidence="3" id="KW-0804">Transcription</keyword>
<name>A0ABR5NKV7_9GAMM</name>
<dbReference type="PANTHER" id="PTHR43537">
    <property type="entry name" value="TRANSCRIPTIONAL REGULATOR, GNTR FAMILY"/>
    <property type="match status" value="1"/>
</dbReference>
<feature type="domain" description="HTH gntR-type" evidence="4">
    <location>
        <begin position="12"/>
        <end position="79"/>
    </location>
</feature>
<proteinExistence type="predicted"/>
<dbReference type="InterPro" id="IPR011711">
    <property type="entry name" value="GntR_C"/>
</dbReference>
<keyword evidence="2" id="KW-0238">DNA-binding</keyword>
<evidence type="ECO:0000259" key="4">
    <source>
        <dbReference type="PROSITE" id="PS50949"/>
    </source>
</evidence>
<sequence>MKTTASAPAAARTLAKRAYQRLRRDIVHGQWPPGGKLKLEALVQHYEIGMSPLREALARLVGDQLVKTEDQRGFWVSPLSLEELDDISRVRNLIETEALRLSIERGDEAWEARVRETYDALNEVEGEVLGRGEAAPQELLDAWEDRNRQFHYALVSACDSPWLIKLQELLYHQAERYRRVSLSASRGKRFVQDEHQAIFEATLERNALRACRLTHDHLMRTYDEVRKTVAALDAGQKDAS</sequence>
<dbReference type="Gene3D" id="1.10.10.10">
    <property type="entry name" value="Winged helix-like DNA-binding domain superfamily/Winged helix DNA-binding domain"/>
    <property type="match status" value="1"/>
</dbReference>
<dbReference type="InterPro" id="IPR000524">
    <property type="entry name" value="Tscrpt_reg_HTH_GntR"/>
</dbReference>
<dbReference type="InterPro" id="IPR036390">
    <property type="entry name" value="WH_DNA-bd_sf"/>
</dbReference>
<dbReference type="EMBL" id="LDJG01000008">
    <property type="protein sequence ID" value="KRG58494.1"/>
    <property type="molecule type" value="Genomic_DNA"/>
</dbReference>
<dbReference type="SMART" id="SM00895">
    <property type="entry name" value="FCD"/>
    <property type="match status" value="1"/>
</dbReference>
<dbReference type="InterPro" id="IPR036388">
    <property type="entry name" value="WH-like_DNA-bd_sf"/>
</dbReference>
<evidence type="ECO:0000313" key="5">
    <source>
        <dbReference type="EMBL" id="KRG58494.1"/>
    </source>
</evidence>
<dbReference type="InterPro" id="IPR008920">
    <property type="entry name" value="TF_FadR/GntR_C"/>
</dbReference>
<dbReference type="PROSITE" id="PS50949">
    <property type="entry name" value="HTH_GNTR"/>
    <property type="match status" value="1"/>
</dbReference>
<evidence type="ECO:0000256" key="2">
    <source>
        <dbReference type="ARBA" id="ARBA00023125"/>
    </source>
</evidence>
<reference evidence="5 6" key="1">
    <citation type="submission" date="2015-05" db="EMBL/GenBank/DDBJ databases">
        <title>Genome sequencing and analysis of members of genus Stenotrophomonas.</title>
        <authorList>
            <person name="Patil P.P."/>
            <person name="Midha S."/>
            <person name="Patil P.B."/>
        </authorList>
    </citation>
    <scope>NUCLEOTIDE SEQUENCE [LARGE SCALE GENOMIC DNA]</scope>
    <source>
        <strain evidence="5 6">DSM 12575</strain>
    </source>
</reference>
<dbReference type="Pfam" id="PF00392">
    <property type="entry name" value="GntR"/>
    <property type="match status" value="1"/>
</dbReference>
<organism evidence="5 6">
    <name type="scientific">Stenotrophomonas nitritireducens</name>
    <dbReference type="NCBI Taxonomy" id="83617"/>
    <lineage>
        <taxon>Bacteria</taxon>
        <taxon>Pseudomonadati</taxon>
        <taxon>Pseudomonadota</taxon>
        <taxon>Gammaproteobacteria</taxon>
        <taxon>Lysobacterales</taxon>
        <taxon>Lysobacteraceae</taxon>
        <taxon>Stenotrophomonas</taxon>
    </lineage>
</organism>